<dbReference type="GO" id="GO:0031267">
    <property type="term" value="F:small GTPase binding"/>
    <property type="evidence" value="ECO:0007669"/>
    <property type="project" value="TreeGrafter"/>
</dbReference>
<dbReference type="Pfam" id="PF22697">
    <property type="entry name" value="SOS1_NGEF_PH"/>
    <property type="match status" value="1"/>
</dbReference>
<keyword evidence="5" id="KW-1185">Reference proteome</keyword>
<feature type="region of interest" description="Disordered" evidence="2">
    <location>
        <begin position="280"/>
        <end position="301"/>
    </location>
</feature>
<feature type="region of interest" description="Disordered" evidence="2">
    <location>
        <begin position="923"/>
        <end position="965"/>
    </location>
</feature>
<dbReference type="GO" id="GO:0005085">
    <property type="term" value="F:guanyl-nucleotide exchange factor activity"/>
    <property type="evidence" value="ECO:0007669"/>
    <property type="project" value="InterPro"/>
</dbReference>
<feature type="region of interest" description="Disordered" evidence="2">
    <location>
        <begin position="176"/>
        <end position="210"/>
    </location>
</feature>
<evidence type="ECO:0000259" key="3">
    <source>
        <dbReference type="PROSITE" id="PS50010"/>
    </source>
</evidence>
<dbReference type="InterPro" id="IPR000219">
    <property type="entry name" value="DH_dom"/>
</dbReference>
<accession>A0AA88HCN3</accession>
<dbReference type="PROSITE" id="PS50010">
    <property type="entry name" value="DH_2"/>
    <property type="match status" value="1"/>
</dbReference>
<dbReference type="Gene3D" id="1.20.900.10">
    <property type="entry name" value="Dbl homology (DH) domain"/>
    <property type="match status" value="1"/>
</dbReference>
<evidence type="ECO:0000313" key="5">
    <source>
        <dbReference type="Proteomes" id="UP001187531"/>
    </source>
</evidence>
<feature type="region of interest" description="Disordered" evidence="2">
    <location>
        <begin position="1132"/>
        <end position="1182"/>
    </location>
</feature>
<feature type="compositionally biased region" description="Low complexity" evidence="2">
    <location>
        <begin position="288"/>
        <end position="300"/>
    </location>
</feature>
<dbReference type="SUPFAM" id="SSF50729">
    <property type="entry name" value="PH domain-like"/>
    <property type="match status" value="1"/>
</dbReference>
<feature type="compositionally biased region" description="Basic and acidic residues" evidence="2">
    <location>
        <begin position="715"/>
        <end position="733"/>
    </location>
</feature>
<dbReference type="SMART" id="SM00233">
    <property type="entry name" value="PH"/>
    <property type="match status" value="1"/>
</dbReference>
<feature type="region of interest" description="Disordered" evidence="2">
    <location>
        <begin position="238"/>
        <end position="268"/>
    </location>
</feature>
<feature type="compositionally biased region" description="Pro residues" evidence="2">
    <location>
        <begin position="1145"/>
        <end position="1164"/>
    </location>
</feature>
<feature type="compositionally biased region" description="Basic and acidic residues" evidence="2">
    <location>
        <begin position="695"/>
        <end position="707"/>
    </location>
</feature>
<feature type="region of interest" description="Disordered" evidence="2">
    <location>
        <begin position="636"/>
        <end position="777"/>
    </location>
</feature>
<dbReference type="InterPro" id="IPR055251">
    <property type="entry name" value="SOS1_NGEF_PH"/>
</dbReference>
<dbReference type="CDD" id="cd13243">
    <property type="entry name" value="PH_PLEKHG1_G2_G3"/>
    <property type="match status" value="1"/>
</dbReference>
<feature type="compositionally biased region" description="Basic and acidic residues" evidence="2">
    <location>
        <begin position="654"/>
        <end position="671"/>
    </location>
</feature>
<dbReference type="InterPro" id="IPR011993">
    <property type="entry name" value="PH-like_dom_sf"/>
</dbReference>
<proteinExistence type="predicted"/>
<feature type="compositionally biased region" description="Basic and acidic residues" evidence="2">
    <location>
        <begin position="947"/>
        <end position="957"/>
    </location>
</feature>
<dbReference type="SMART" id="SM00325">
    <property type="entry name" value="RhoGEF"/>
    <property type="match status" value="1"/>
</dbReference>
<name>A0AA88HCN3_ARTSF</name>
<dbReference type="InterPro" id="IPR043324">
    <property type="entry name" value="PH_PLEKHG1_G2_G3"/>
</dbReference>
<dbReference type="PANTHER" id="PTHR45924">
    <property type="entry name" value="FI17866P1"/>
    <property type="match status" value="1"/>
</dbReference>
<keyword evidence="1" id="KW-0597">Phosphoprotein</keyword>
<evidence type="ECO:0000256" key="1">
    <source>
        <dbReference type="ARBA" id="ARBA00022553"/>
    </source>
</evidence>
<sequence length="1267" mass="142570">MPLADGDESLQLRMDFPSTWEDLYGSSQDLFPQLINIFDKMIETNKAPSPPDPSIVCHQGQPGLSSPFFGRSSPSSNMDSFEKNHFKKPEFPVLRITEPGDFEHVRITETKRTTTCITVSSEIKCEINKVINSFPEGNSRFCRPDIIKMSTLSETRRATTEVPLDAFNKKKLVVDERPKSVTSSSGPPSSCSSMSSGSLTSTTSSIPRSVCSDGPSPSVAYLASAESLANSCSDLKVPNIVEQPEPPSSSLTTSTSSECDWPTWPGRTSQVRSIRNEHNTQLRHSAESGDSGDSGLSLEGSNHELNRMNRVVSEIVETERIYVKDLGDIVQGYLRYWKDCTIDIPLSQEQITALFGNLETIWKFNRQLLNDLASCGLDPVRVAECFVKYSNGFTIYTDYCTNYPNAVSTLTEVVRNEKIVKSFRDRQTYLGHALPLGSYLLKPVQRILKYHLLFQNIIKMYDPTAADMNIILAASSAMTGIAQHTNDMKRRHEHSIRVQEIQSLLYGWTGQDLTTYGELVAEGMFRLCGARGLRHVFLFEKILLICKRKEDMTFVYKTHIMCSNLMLVESVPGEPLSFHVIPFDNPKTQFTLEARCLDQKRDWALQIKRVILENYQAVIPTHAKQILMEIGQAQKETTLERSTTKRHHVAPEYLQRRRMDRKNSREKKFQELRSTSPKDSPLLPRRLRRSLGVITRDRSESRDRDTDSESCSSRRLSDSEKPRENRFWRRKSEPSSSFFRSSSVQSDCNPPTIPEVSSNECLNTDSGITEDSALSDIPDSKSESVAELVGQLVLQNVEIQRVLRRRKKSNRFRLPDSAADTDGATDCESDIGPQARDEIESKNIFKRFGKILTREQVDNFMRNLSPQRKMSHIMNNINQRRSSKDKMVEVRRTRSFSISDINRIDPELSVDQAEQKSKIHASASLSDLQRHSVISRKSKRPVTIASHHTDDETDHSLNHQCSDSTSVGESVASSLNIPQYKIYRRSLSKTSLKNLMQNVGSKFSNLRSGSNDKFSVTPGVDECEESNAGKMVNILARQYSRVLKQRIKNIMGDTVPEKKDPGVGNPSAAARMASNDYSDYAIPSSLNIPKLDDDTDKSDSELSTGSIYERTFEEIESMLDSLRDSAVYSDRDDTLSVSSDNYLPPKVPPPVPPKSIKTPPPTKPKPQAKIAKEGLYPTPSLEGLKSISDRLKDLEHWRRENNKSSCDDESETSSQHSTSTVNTVLEVKAPSFEILDDKKDKLPTAQNALPKGWVRQVIGKIQGGVFD</sequence>
<dbReference type="PANTHER" id="PTHR45924:SF2">
    <property type="entry name" value="FI17866P1"/>
    <property type="match status" value="1"/>
</dbReference>
<dbReference type="InterPro" id="IPR001849">
    <property type="entry name" value="PH_domain"/>
</dbReference>
<feature type="compositionally biased region" description="Low complexity" evidence="2">
    <location>
        <begin position="248"/>
        <end position="258"/>
    </location>
</feature>
<evidence type="ECO:0000256" key="2">
    <source>
        <dbReference type="SAM" id="MobiDB-lite"/>
    </source>
</evidence>
<gene>
    <name evidence="4" type="ORF">QYM36_013293</name>
</gene>
<dbReference type="AlphaFoldDB" id="A0AA88HCN3"/>
<organism evidence="4 5">
    <name type="scientific">Artemia franciscana</name>
    <name type="common">Brine shrimp</name>
    <name type="synonym">Artemia sanfranciscana</name>
    <dbReference type="NCBI Taxonomy" id="6661"/>
    <lineage>
        <taxon>Eukaryota</taxon>
        <taxon>Metazoa</taxon>
        <taxon>Ecdysozoa</taxon>
        <taxon>Arthropoda</taxon>
        <taxon>Crustacea</taxon>
        <taxon>Branchiopoda</taxon>
        <taxon>Anostraca</taxon>
        <taxon>Artemiidae</taxon>
        <taxon>Artemia</taxon>
    </lineage>
</organism>
<dbReference type="Gene3D" id="2.30.29.30">
    <property type="entry name" value="Pleckstrin-homology domain (PH domain)/Phosphotyrosine-binding domain (PTB)"/>
    <property type="match status" value="1"/>
</dbReference>
<comment type="caution">
    <text evidence="4">The sequence shown here is derived from an EMBL/GenBank/DDBJ whole genome shotgun (WGS) entry which is preliminary data.</text>
</comment>
<dbReference type="Proteomes" id="UP001187531">
    <property type="component" value="Unassembled WGS sequence"/>
</dbReference>
<feature type="compositionally biased region" description="Polar residues" evidence="2">
    <location>
        <begin position="755"/>
        <end position="769"/>
    </location>
</feature>
<protein>
    <recommendedName>
        <fullName evidence="3">DH domain-containing protein</fullName>
    </recommendedName>
</protein>
<dbReference type="InterPro" id="IPR035899">
    <property type="entry name" value="DBL_dom_sf"/>
</dbReference>
<feature type="compositionally biased region" description="Low complexity" evidence="2">
    <location>
        <begin position="734"/>
        <end position="746"/>
    </location>
</feature>
<feature type="domain" description="DH" evidence="3">
    <location>
        <begin position="307"/>
        <end position="488"/>
    </location>
</feature>
<feature type="region of interest" description="Disordered" evidence="2">
    <location>
        <begin position="1201"/>
        <end position="1220"/>
    </location>
</feature>
<reference evidence="4" key="1">
    <citation type="submission" date="2023-07" db="EMBL/GenBank/DDBJ databases">
        <title>Chromosome-level genome assembly of Artemia franciscana.</title>
        <authorList>
            <person name="Jo E."/>
        </authorList>
    </citation>
    <scope>NUCLEOTIDE SEQUENCE</scope>
    <source>
        <tissue evidence="4">Whole body</tissue>
    </source>
</reference>
<dbReference type="EMBL" id="JAVRJZ010000017">
    <property type="protein sequence ID" value="KAK2709570.1"/>
    <property type="molecule type" value="Genomic_DNA"/>
</dbReference>
<evidence type="ECO:0000313" key="4">
    <source>
        <dbReference type="EMBL" id="KAK2709570.1"/>
    </source>
</evidence>
<dbReference type="CDD" id="cd00160">
    <property type="entry name" value="RhoGEF"/>
    <property type="match status" value="1"/>
</dbReference>
<feature type="compositionally biased region" description="Low complexity" evidence="2">
    <location>
        <begin position="180"/>
        <end position="205"/>
    </location>
</feature>
<dbReference type="SUPFAM" id="SSF48065">
    <property type="entry name" value="DBL homology domain (DH-domain)"/>
    <property type="match status" value="1"/>
</dbReference>
<dbReference type="Pfam" id="PF00621">
    <property type="entry name" value="RhoGEF"/>
    <property type="match status" value="1"/>
</dbReference>
<feature type="region of interest" description="Disordered" evidence="2">
    <location>
        <begin position="1086"/>
        <end position="1105"/>
    </location>
</feature>